<dbReference type="GO" id="GO:0016020">
    <property type="term" value="C:membrane"/>
    <property type="evidence" value="ECO:0007669"/>
    <property type="project" value="UniProtKB-SubCell"/>
</dbReference>
<feature type="transmembrane region" description="Helical" evidence="6">
    <location>
        <begin position="58"/>
        <end position="83"/>
    </location>
</feature>
<feature type="transmembrane region" description="Helical" evidence="6">
    <location>
        <begin position="230"/>
        <end position="250"/>
    </location>
</feature>
<evidence type="ECO:0000313" key="8">
    <source>
        <dbReference type="EMBL" id="KUJ06801.1"/>
    </source>
</evidence>
<feature type="domain" description="Rhodopsin" evidence="7">
    <location>
        <begin position="42"/>
        <end position="286"/>
    </location>
</feature>
<evidence type="ECO:0000256" key="6">
    <source>
        <dbReference type="SAM" id="Phobius"/>
    </source>
</evidence>
<dbReference type="Pfam" id="PF20684">
    <property type="entry name" value="Fung_rhodopsin"/>
    <property type="match status" value="1"/>
</dbReference>
<feature type="transmembrane region" description="Helical" evidence="6">
    <location>
        <begin position="112"/>
        <end position="135"/>
    </location>
</feature>
<protein>
    <recommendedName>
        <fullName evidence="7">Rhodopsin domain-containing protein</fullName>
    </recommendedName>
</protein>
<dbReference type="InParanoid" id="A0A132B391"/>
<feature type="transmembrane region" description="Helical" evidence="6">
    <location>
        <begin position="196"/>
        <end position="218"/>
    </location>
</feature>
<comment type="subcellular location">
    <subcellularLocation>
        <location evidence="1">Membrane</location>
        <topology evidence="1">Multi-pass membrane protein</topology>
    </subcellularLocation>
</comment>
<evidence type="ECO:0000256" key="5">
    <source>
        <dbReference type="ARBA" id="ARBA00038359"/>
    </source>
</evidence>
<accession>A0A132B391</accession>
<feature type="transmembrane region" description="Helical" evidence="6">
    <location>
        <begin position="270"/>
        <end position="286"/>
    </location>
</feature>
<proteinExistence type="inferred from homology"/>
<organism evidence="8 9">
    <name type="scientific">Mollisia scopiformis</name>
    <name type="common">Conifer needle endophyte fungus</name>
    <name type="synonym">Phialocephala scopiformis</name>
    <dbReference type="NCBI Taxonomy" id="149040"/>
    <lineage>
        <taxon>Eukaryota</taxon>
        <taxon>Fungi</taxon>
        <taxon>Dikarya</taxon>
        <taxon>Ascomycota</taxon>
        <taxon>Pezizomycotina</taxon>
        <taxon>Leotiomycetes</taxon>
        <taxon>Helotiales</taxon>
        <taxon>Mollisiaceae</taxon>
        <taxon>Mollisia</taxon>
    </lineage>
</organism>
<keyword evidence="2 6" id="KW-0812">Transmembrane</keyword>
<evidence type="ECO:0000256" key="3">
    <source>
        <dbReference type="ARBA" id="ARBA00022989"/>
    </source>
</evidence>
<dbReference type="InterPro" id="IPR052337">
    <property type="entry name" value="SAT4-like"/>
</dbReference>
<dbReference type="Proteomes" id="UP000070700">
    <property type="component" value="Unassembled WGS sequence"/>
</dbReference>
<evidence type="ECO:0000256" key="4">
    <source>
        <dbReference type="ARBA" id="ARBA00023136"/>
    </source>
</evidence>
<feature type="transmembrane region" description="Helical" evidence="6">
    <location>
        <begin position="20"/>
        <end position="46"/>
    </location>
</feature>
<dbReference type="AlphaFoldDB" id="A0A132B391"/>
<evidence type="ECO:0000256" key="1">
    <source>
        <dbReference type="ARBA" id="ARBA00004141"/>
    </source>
</evidence>
<sequence length="404" mass="45548">MATPLDHQDAQRLIESSGQIHMHAFQVGIGVLTGLALCCFFVRLAIRIKYQGRLRLDDAFLILAACCLCTATGILYHICYFLYLHSAALLVPEILPYLLADFSQLLLLDSQVYPFLAMIWTTTFAVKGCFLTFMRPLVWHISRGMNWYYWFIVTFCVLSWAYCVADPFIICPYFGLESVKCFSSTVDGKKTFGLTVLVTVLDLLSDIMVVSLPIIVLWNSLLSRSTKFGLAIFLCLSIFMAICAIIRLAGFHYKGLEDDTWEFFWQHTEGAVSVMMASITAFRTLFIKQQTNNADNAKSPNDNPVESLFRRFFRRFRSLAEAQPDEKPASMQRGPVLQLPKLPSPIFTGMRSFIRGNNRTTRTKTDVSAATSATIDSVFVGSEADYHTALKTQMRTAPTSDHTV</sequence>
<evidence type="ECO:0000259" key="7">
    <source>
        <dbReference type="Pfam" id="PF20684"/>
    </source>
</evidence>
<keyword evidence="4 6" id="KW-0472">Membrane</keyword>
<dbReference type="EMBL" id="KQ947443">
    <property type="protein sequence ID" value="KUJ06801.1"/>
    <property type="molecule type" value="Genomic_DNA"/>
</dbReference>
<gene>
    <name evidence="8" type="ORF">LY89DRAFT_743438</name>
</gene>
<reference evidence="8 9" key="1">
    <citation type="submission" date="2015-10" db="EMBL/GenBank/DDBJ databases">
        <title>Full genome of DAOMC 229536 Phialocephala scopiformis, a fungal endophyte of spruce producing the potent anti-insectan compound rugulosin.</title>
        <authorList>
            <consortium name="DOE Joint Genome Institute"/>
            <person name="Walker A.K."/>
            <person name="Frasz S.L."/>
            <person name="Seifert K.A."/>
            <person name="Miller J.D."/>
            <person name="Mondo S.J."/>
            <person name="Labutti K."/>
            <person name="Lipzen A."/>
            <person name="Dockter R."/>
            <person name="Kennedy M."/>
            <person name="Grigoriev I.V."/>
            <person name="Spatafora J.W."/>
        </authorList>
    </citation>
    <scope>NUCLEOTIDE SEQUENCE [LARGE SCALE GENOMIC DNA]</scope>
    <source>
        <strain evidence="8 9">CBS 120377</strain>
    </source>
</reference>
<dbReference type="InterPro" id="IPR049326">
    <property type="entry name" value="Rhodopsin_dom_fungi"/>
</dbReference>
<name>A0A132B391_MOLSC</name>
<evidence type="ECO:0000313" key="9">
    <source>
        <dbReference type="Proteomes" id="UP000070700"/>
    </source>
</evidence>
<dbReference type="PANTHER" id="PTHR33048:SF92">
    <property type="entry name" value="INTEGRAL MEMBRANE PROTEIN"/>
    <property type="match status" value="1"/>
</dbReference>
<dbReference type="OrthoDB" id="444631at2759"/>
<dbReference type="PANTHER" id="PTHR33048">
    <property type="entry name" value="PTH11-LIKE INTEGRAL MEMBRANE PROTEIN (AFU_ORTHOLOGUE AFUA_5G11245)"/>
    <property type="match status" value="1"/>
</dbReference>
<keyword evidence="9" id="KW-1185">Reference proteome</keyword>
<dbReference type="RefSeq" id="XP_018061156.1">
    <property type="nucleotide sequence ID" value="XM_018220954.1"/>
</dbReference>
<dbReference type="KEGG" id="psco:LY89DRAFT_743438"/>
<dbReference type="GeneID" id="28830680"/>
<comment type="similarity">
    <text evidence="5">Belongs to the SAT4 family.</text>
</comment>
<evidence type="ECO:0000256" key="2">
    <source>
        <dbReference type="ARBA" id="ARBA00022692"/>
    </source>
</evidence>
<keyword evidence="3 6" id="KW-1133">Transmembrane helix</keyword>
<feature type="transmembrane region" description="Helical" evidence="6">
    <location>
        <begin position="147"/>
        <end position="176"/>
    </location>
</feature>